<sequence>EDHKIIFTVPLSWKPGPMNIWIEKPVEWNAETVIEKTKPISIKLLKVTGQFTPDDDLYFEQLKTWRKETREMNGYK</sequence>
<evidence type="ECO:0000313" key="1">
    <source>
        <dbReference type="EMBL" id="PIY69558.1"/>
    </source>
</evidence>
<organism evidence="1 2">
    <name type="scientific">Candidatus Roizmanbacteria bacterium CG_4_10_14_0_8_um_filter_39_9</name>
    <dbReference type="NCBI Taxonomy" id="1974829"/>
    <lineage>
        <taxon>Bacteria</taxon>
        <taxon>Candidatus Roizmaniibacteriota</taxon>
    </lineage>
</organism>
<comment type="caution">
    <text evidence="1">The sequence shown here is derived from an EMBL/GenBank/DDBJ whole genome shotgun (WGS) entry which is preliminary data.</text>
</comment>
<dbReference type="Proteomes" id="UP000230108">
    <property type="component" value="Unassembled WGS sequence"/>
</dbReference>
<feature type="non-terminal residue" evidence="1">
    <location>
        <position position="1"/>
    </location>
</feature>
<dbReference type="AlphaFoldDB" id="A0A2M7QFC1"/>
<name>A0A2M7QFC1_9BACT</name>
<accession>A0A2M7QFC1</accession>
<evidence type="ECO:0000313" key="2">
    <source>
        <dbReference type="Proteomes" id="UP000230108"/>
    </source>
</evidence>
<protein>
    <submittedName>
        <fullName evidence="1">Uncharacterized protein</fullName>
    </submittedName>
</protein>
<reference evidence="2" key="1">
    <citation type="submission" date="2017-09" db="EMBL/GenBank/DDBJ databases">
        <title>Depth-based differentiation of microbial function through sediment-hosted aquifers and enrichment of novel symbionts in the deep terrestrial subsurface.</title>
        <authorList>
            <person name="Probst A.J."/>
            <person name="Ladd B."/>
            <person name="Jarett J.K."/>
            <person name="Geller-Mcgrath D.E."/>
            <person name="Sieber C.M.K."/>
            <person name="Emerson J.B."/>
            <person name="Anantharaman K."/>
            <person name="Thomas B.C."/>
            <person name="Malmstrom R."/>
            <person name="Stieglmeier M."/>
            <person name="Klingl A."/>
            <person name="Woyke T."/>
            <person name="Ryan C.M."/>
            <person name="Banfield J.F."/>
        </authorList>
    </citation>
    <scope>NUCLEOTIDE SEQUENCE [LARGE SCALE GENOMIC DNA]</scope>
</reference>
<gene>
    <name evidence="1" type="ORF">COY90_00025</name>
</gene>
<proteinExistence type="predicted"/>
<dbReference type="EMBL" id="PFLF01000001">
    <property type="protein sequence ID" value="PIY69558.1"/>
    <property type="molecule type" value="Genomic_DNA"/>
</dbReference>